<evidence type="ECO:0000313" key="6">
    <source>
        <dbReference type="Ensembl" id="ENSENLP00000018524.1"/>
    </source>
</evidence>
<accession>A0A665UH58</accession>
<dbReference type="GeneID" id="115044956"/>
<keyword evidence="3" id="KW-0812">Transmembrane</keyword>
<evidence type="ECO:0000256" key="4">
    <source>
        <dbReference type="SAM" id="SignalP"/>
    </source>
</evidence>
<dbReference type="PROSITE" id="PS50835">
    <property type="entry name" value="IG_LIKE"/>
    <property type="match status" value="1"/>
</dbReference>
<dbReference type="PANTHER" id="PTHR19944">
    <property type="entry name" value="MHC CLASS II-RELATED"/>
    <property type="match status" value="1"/>
</dbReference>
<feature type="chain" id="PRO_5025376059" evidence="4">
    <location>
        <begin position="19"/>
        <end position="249"/>
    </location>
</feature>
<dbReference type="SMART" id="SM00407">
    <property type="entry name" value="IGc1"/>
    <property type="match status" value="1"/>
</dbReference>
<dbReference type="InterPro" id="IPR011162">
    <property type="entry name" value="MHC_I/II-like_Ag-recog"/>
</dbReference>
<evidence type="ECO:0000313" key="7">
    <source>
        <dbReference type="Proteomes" id="UP000472264"/>
    </source>
</evidence>
<evidence type="ECO:0000256" key="3">
    <source>
        <dbReference type="SAM" id="Phobius"/>
    </source>
</evidence>
<dbReference type="InterPro" id="IPR036179">
    <property type="entry name" value="Ig-like_dom_sf"/>
</dbReference>
<dbReference type="InterPro" id="IPR007110">
    <property type="entry name" value="Ig-like_dom"/>
</dbReference>
<dbReference type="InterPro" id="IPR050160">
    <property type="entry name" value="MHC/Immunoglobulin"/>
</dbReference>
<reference evidence="6" key="2">
    <citation type="submission" date="2025-08" db="UniProtKB">
        <authorList>
            <consortium name="Ensembl"/>
        </authorList>
    </citation>
    <scope>IDENTIFICATION</scope>
</reference>
<dbReference type="SUPFAM" id="SSF54452">
    <property type="entry name" value="MHC antigen-recognition domain"/>
    <property type="match status" value="1"/>
</dbReference>
<dbReference type="InParanoid" id="A0A665UH58"/>
<gene>
    <name evidence="6" type="primary">LOC115044956</name>
</gene>
<dbReference type="Pfam" id="PF07654">
    <property type="entry name" value="C1-set"/>
    <property type="match status" value="1"/>
</dbReference>
<dbReference type="PROSITE" id="PS00290">
    <property type="entry name" value="IG_MHC"/>
    <property type="match status" value="1"/>
</dbReference>
<organism evidence="6 7">
    <name type="scientific">Echeneis naucrates</name>
    <name type="common">Live sharksucker</name>
    <dbReference type="NCBI Taxonomy" id="173247"/>
    <lineage>
        <taxon>Eukaryota</taxon>
        <taxon>Metazoa</taxon>
        <taxon>Chordata</taxon>
        <taxon>Craniata</taxon>
        <taxon>Vertebrata</taxon>
        <taxon>Euteleostomi</taxon>
        <taxon>Actinopterygii</taxon>
        <taxon>Neopterygii</taxon>
        <taxon>Teleostei</taxon>
        <taxon>Neoteleostei</taxon>
        <taxon>Acanthomorphata</taxon>
        <taxon>Carangaria</taxon>
        <taxon>Carangiformes</taxon>
        <taxon>Echeneidae</taxon>
        <taxon>Echeneis</taxon>
    </lineage>
</organism>
<sequence>MKCSTIIILILNTFCVFSEIAHEVVRIVGCLENGTTEVQFTYDAAEFLYVDFERHEVVYSVPPFFQLDPSEMVDGLHVYKDALKGKKLCSGLVAFFKVEEKNPAEVSDAPESVIYPADEVQEGVENTLICFVYDFYPPFIEVSWTKNGHPVSEGVTLSRYYPNSDQTFYQLSTLTFTPREGDIYSCTVEHMSLDKPKTKFWEPEFNHQSLGPDIFGGVGLTMGFVGIAAGTYLIAKGRYSKIVDNCDTN</sequence>
<keyword evidence="3" id="KW-1133">Transmembrane helix</keyword>
<dbReference type="InterPro" id="IPR013783">
    <property type="entry name" value="Ig-like_fold"/>
</dbReference>
<keyword evidence="1" id="KW-0325">Glycoprotein</keyword>
<evidence type="ECO:0000256" key="1">
    <source>
        <dbReference type="ARBA" id="ARBA00023180"/>
    </source>
</evidence>
<reference evidence="6" key="3">
    <citation type="submission" date="2025-09" db="UniProtKB">
        <authorList>
            <consortium name="Ensembl"/>
        </authorList>
    </citation>
    <scope>IDENTIFICATION</scope>
</reference>
<keyword evidence="4" id="KW-0732">Signal</keyword>
<dbReference type="Gene3D" id="2.60.40.10">
    <property type="entry name" value="Immunoglobulins"/>
    <property type="match status" value="1"/>
</dbReference>
<feature type="domain" description="Ig-like" evidence="5">
    <location>
        <begin position="110"/>
        <end position="198"/>
    </location>
</feature>
<feature type="transmembrane region" description="Helical" evidence="3">
    <location>
        <begin position="214"/>
        <end position="235"/>
    </location>
</feature>
<dbReference type="OrthoDB" id="8935021at2759"/>
<dbReference type="InterPro" id="IPR003597">
    <property type="entry name" value="Ig_C1-set"/>
</dbReference>
<dbReference type="AlphaFoldDB" id="A0A665UH58"/>
<evidence type="ECO:0000256" key="2">
    <source>
        <dbReference type="ARBA" id="ARBA00023319"/>
    </source>
</evidence>
<evidence type="ECO:0000259" key="5">
    <source>
        <dbReference type="PROSITE" id="PS50835"/>
    </source>
</evidence>
<feature type="signal peptide" evidence="4">
    <location>
        <begin position="1"/>
        <end position="18"/>
    </location>
</feature>
<dbReference type="Proteomes" id="UP000472264">
    <property type="component" value="Chromosome 6"/>
</dbReference>
<dbReference type="CDD" id="cd05767">
    <property type="entry name" value="IgC1_MHC_II_alpha"/>
    <property type="match status" value="1"/>
</dbReference>
<name>A0A665UH58_ECHNA</name>
<keyword evidence="2" id="KW-0393">Immunoglobulin domain</keyword>
<dbReference type="InterPro" id="IPR003006">
    <property type="entry name" value="Ig/MHC_CS"/>
</dbReference>
<proteinExistence type="predicted"/>
<reference evidence="6" key="1">
    <citation type="submission" date="2021-04" db="EMBL/GenBank/DDBJ databases">
        <authorList>
            <consortium name="Wellcome Sanger Institute Data Sharing"/>
        </authorList>
    </citation>
    <scope>NUCLEOTIDE SEQUENCE [LARGE SCALE GENOMIC DNA]</scope>
</reference>
<keyword evidence="3" id="KW-0472">Membrane</keyword>
<dbReference type="OMA" id="YFYPPDI"/>
<dbReference type="PANTHER" id="PTHR19944:SF105">
    <property type="entry name" value="RLA CLASS II HISTOCOMPATIBILITY ANTIGEN, DP ALPHA-1 CHAIN"/>
    <property type="match status" value="1"/>
</dbReference>
<dbReference type="SUPFAM" id="SSF48726">
    <property type="entry name" value="Immunoglobulin"/>
    <property type="match status" value="1"/>
</dbReference>
<dbReference type="RefSeq" id="XP_029360206.1">
    <property type="nucleotide sequence ID" value="XM_029504346.1"/>
</dbReference>
<dbReference type="Ensembl" id="ENSENLT00000019218.1">
    <property type="protein sequence ID" value="ENSENLP00000018524.1"/>
    <property type="gene ID" value="ENSENLG00000008512.1"/>
</dbReference>
<protein>
    <submittedName>
        <fullName evidence="6">H-2 class II histocompatibility antigen, A-Q alpha chain-like</fullName>
    </submittedName>
</protein>
<keyword evidence="7" id="KW-1185">Reference proteome</keyword>